<reference evidence="2" key="1">
    <citation type="submission" date="2019-07" db="EMBL/GenBank/DDBJ databases">
        <title>De Novo Assembly of kiwifruit Actinidia rufa.</title>
        <authorList>
            <person name="Sugita-Konishi S."/>
            <person name="Sato K."/>
            <person name="Mori E."/>
            <person name="Abe Y."/>
            <person name="Kisaki G."/>
            <person name="Hamano K."/>
            <person name="Suezawa K."/>
            <person name="Otani M."/>
            <person name="Fukuda T."/>
            <person name="Manabe T."/>
            <person name="Gomi K."/>
            <person name="Tabuchi M."/>
            <person name="Akimitsu K."/>
            <person name="Kataoka I."/>
        </authorList>
    </citation>
    <scope>NUCLEOTIDE SEQUENCE [LARGE SCALE GENOMIC DNA]</scope>
    <source>
        <strain evidence="2">cv. Fuchu</strain>
    </source>
</reference>
<organism evidence="1 2">
    <name type="scientific">Actinidia rufa</name>
    <dbReference type="NCBI Taxonomy" id="165716"/>
    <lineage>
        <taxon>Eukaryota</taxon>
        <taxon>Viridiplantae</taxon>
        <taxon>Streptophyta</taxon>
        <taxon>Embryophyta</taxon>
        <taxon>Tracheophyta</taxon>
        <taxon>Spermatophyta</taxon>
        <taxon>Magnoliopsida</taxon>
        <taxon>eudicotyledons</taxon>
        <taxon>Gunneridae</taxon>
        <taxon>Pentapetalae</taxon>
        <taxon>asterids</taxon>
        <taxon>Ericales</taxon>
        <taxon>Actinidiaceae</taxon>
        <taxon>Actinidia</taxon>
    </lineage>
</organism>
<comment type="caution">
    <text evidence="1">The sequence shown here is derived from an EMBL/GenBank/DDBJ whole genome shotgun (WGS) entry which is preliminary data.</text>
</comment>
<evidence type="ECO:0000313" key="1">
    <source>
        <dbReference type="EMBL" id="GFS39701.1"/>
    </source>
</evidence>
<dbReference type="Proteomes" id="UP000585474">
    <property type="component" value="Unassembled WGS sequence"/>
</dbReference>
<dbReference type="EMBL" id="BJWL01000335">
    <property type="protein sequence ID" value="GFS39701.1"/>
    <property type="molecule type" value="Genomic_DNA"/>
</dbReference>
<proteinExistence type="predicted"/>
<protein>
    <submittedName>
        <fullName evidence="1">Uncharacterized protein</fullName>
    </submittedName>
</protein>
<keyword evidence="2" id="KW-1185">Reference proteome</keyword>
<accession>A0A7J0DPJ4</accession>
<sequence>MGSPCKTNHQTQWHPVIETWEELQKGGDEVVLGAGHLESRMQLGKDCQSGNARVVRSQSKMMLGDDDLDIDQGMIMRLYARN</sequence>
<evidence type="ECO:0000313" key="2">
    <source>
        <dbReference type="Proteomes" id="UP000585474"/>
    </source>
</evidence>
<dbReference type="AlphaFoldDB" id="A0A7J0DPJ4"/>
<gene>
    <name evidence="1" type="ORF">Acr_00g0064510</name>
</gene>
<name>A0A7J0DPJ4_9ERIC</name>